<sequence length="460" mass="50477">MPTVHQDEMKPINPSEPMKPAKNTAYEAEFSDLIARANKEGILDEENRWVYFIDEARIIERAKEVKLAFPRTTKHCFALKANPCPAVLKFFVSLGFGLECASIEEVMQALRVPGIDPANVVFDGPCKTAKEISFALEKGVYLNVDNLTELKRVEEAVKSLPEGSSPKVGLRINPQVGAGSIAATSTATKYAKFGIPLQEARSEILEAAKTLPFIVGLHVHVGSGGMHFDTLCAGVKAVVDLADELRASGKALDYVDIGGGFPIEHMASDLAGTLPFEAYYKQLREATGPSLDLYTLVTEFGRALIGHAGTIVSAVEYDREAGGRHIATVHFGADMLVWTTYTHEEMLRVPFATYSKDGALKYIENQYVHDDEADTLATVDLVGPLCFSYDTIAFERKIPTSLVPVAGDHVAMFNTGAYTFAVWSKFNSRASPRIVAIDMDRKMRIIKEKESIDDNLAFWG</sequence>
<dbReference type="Gene3D" id="2.40.37.10">
    <property type="entry name" value="Lyase, Ornithine Decarboxylase, Chain A, domain 1"/>
    <property type="match status" value="1"/>
</dbReference>
<comment type="cofactor">
    <cofactor evidence="1 3">
        <name>pyridoxal 5'-phosphate</name>
        <dbReference type="ChEBI" id="CHEBI:597326"/>
    </cofactor>
</comment>
<feature type="region of interest" description="Disordered" evidence="4">
    <location>
        <begin position="1"/>
        <end position="20"/>
    </location>
</feature>
<dbReference type="OrthoDB" id="5034579at2759"/>
<evidence type="ECO:0000256" key="1">
    <source>
        <dbReference type="ARBA" id="ARBA00001933"/>
    </source>
</evidence>
<dbReference type="AlphaFoldDB" id="A0A8J6AZB0"/>
<dbReference type="SUPFAM" id="SSF51419">
    <property type="entry name" value="PLP-binding barrel"/>
    <property type="match status" value="1"/>
</dbReference>
<accession>A0A8J6AZB0</accession>
<keyword evidence="7" id="KW-1185">Reference proteome</keyword>
<organism evidence="6 7">
    <name type="scientific">Carpediemonas membranifera</name>
    <dbReference type="NCBI Taxonomy" id="201153"/>
    <lineage>
        <taxon>Eukaryota</taxon>
        <taxon>Metamonada</taxon>
        <taxon>Carpediemonas-like organisms</taxon>
        <taxon>Carpediemonas</taxon>
    </lineage>
</organism>
<dbReference type="PRINTS" id="PR01179">
    <property type="entry name" value="ODADCRBXLASE"/>
</dbReference>
<dbReference type="PANTHER" id="PTHR43727">
    <property type="entry name" value="DIAMINOPIMELATE DECARBOXYLASE"/>
    <property type="match status" value="1"/>
</dbReference>
<dbReference type="PANTHER" id="PTHR43727:SF3">
    <property type="entry name" value="GROUP IV DECARBOXYLASE"/>
    <property type="match status" value="1"/>
</dbReference>
<name>A0A8J6AZB0_9EUKA</name>
<proteinExistence type="predicted"/>
<dbReference type="GO" id="GO:0008836">
    <property type="term" value="F:diaminopimelate decarboxylase activity"/>
    <property type="evidence" value="ECO:0007669"/>
    <property type="project" value="TreeGrafter"/>
</dbReference>
<dbReference type="GO" id="GO:0006596">
    <property type="term" value="P:polyamine biosynthetic process"/>
    <property type="evidence" value="ECO:0007669"/>
    <property type="project" value="InterPro"/>
</dbReference>
<evidence type="ECO:0000256" key="3">
    <source>
        <dbReference type="PIRSR" id="PIRSR600183-50"/>
    </source>
</evidence>
<dbReference type="PRINTS" id="PR01182">
    <property type="entry name" value="ORNDCRBXLASE"/>
</dbReference>
<feature type="compositionally biased region" description="Basic and acidic residues" evidence="4">
    <location>
        <begin position="1"/>
        <end position="10"/>
    </location>
</feature>
<dbReference type="InterPro" id="IPR009006">
    <property type="entry name" value="Ala_racemase/Decarboxylase_C"/>
</dbReference>
<evidence type="ECO:0000256" key="4">
    <source>
        <dbReference type="SAM" id="MobiDB-lite"/>
    </source>
</evidence>
<gene>
    <name evidence="6" type="ORF">J8273_8887</name>
</gene>
<evidence type="ECO:0000259" key="5">
    <source>
        <dbReference type="Pfam" id="PF02784"/>
    </source>
</evidence>
<dbReference type="Pfam" id="PF02784">
    <property type="entry name" value="Orn_Arg_deC_N"/>
    <property type="match status" value="1"/>
</dbReference>
<dbReference type="InterPro" id="IPR000183">
    <property type="entry name" value="Orn/DAP/Arg_de-COase"/>
</dbReference>
<evidence type="ECO:0000313" key="7">
    <source>
        <dbReference type="Proteomes" id="UP000717585"/>
    </source>
</evidence>
<comment type="caution">
    <text evidence="6">The sequence shown here is derived from an EMBL/GenBank/DDBJ whole genome shotgun (WGS) entry which is preliminary data.</text>
</comment>
<feature type="active site" description="Proton donor" evidence="3">
    <location>
        <position position="386"/>
    </location>
</feature>
<evidence type="ECO:0000313" key="6">
    <source>
        <dbReference type="EMBL" id="KAG9389594.1"/>
    </source>
</evidence>
<keyword evidence="2 3" id="KW-0663">Pyridoxal phosphate</keyword>
<dbReference type="Proteomes" id="UP000717585">
    <property type="component" value="Unassembled WGS sequence"/>
</dbReference>
<evidence type="ECO:0000256" key="2">
    <source>
        <dbReference type="ARBA" id="ARBA00022898"/>
    </source>
</evidence>
<dbReference type="SUPFAM" id="SSF50621">
    <property type="entry name" value="Alanine racemase C-terminal domain-like"/>
    <property type="match status" value="1"/>
</dbReference>
<dbReference type="Gene3D" id="3.20.20.10">
    <property type="entry name" value="Alanine racemase"/>
    <property type="match status" value="1"/>
</dbReference>
<dbReference type="InterPro" id="IPR022644">
    <property type="entry name" value="De-COase2_N"/>
</dbReference>
<dbReference type="EMBL" id="JAHDYR010000069">
    <property type="protein sequence ID" value="KAG9389594.1"/>
    <property type="molecule type" value="Genomic_DNA"/>
</dbReference>
<dbReference type="InterPro" id="IPR002433">
    <property type="entry name" value="Orn_de-COase"/>
</dbReference>
<dbReference type="GO" id="GO:0009089">
    <property type="term" value="P:lysine biosynthetic process via diaminopimelate"/>
    <property type="evidence" value="ECO:0007669"/>
    <property type="project" value="TreeGrafter"/>
</dbReference>
<protein>
    <submittedName>
        <fullName evidence="6">Ornithine/DAP/Arg decarboxylase</fullName>
    </submittedName>
</protein>
<feature type="domain" description="Orn/DAP/Arg decarboxylase 2 N-terminal" evidence="5">
    <location>
        <begin position="56"/>
        <end position="304"/>
    </location>
</feature>
<reference evidence="6" key="1">
    <citation type="submission" date="2021-05" db="EMBL/GenBank/DDBJ databases">
        <title>A free-living protist that lacks canonical eukaryotic 1 DNA replication and segregation systems.</title>
        <authorList>
            <person name="Salas-Leiva D.E."/>
            <person name="Tromer E.C."/>
            <person name="Curtis B.A."/>
            <person name="Jerlstrom-Hultqvist J."/>
            <person name="Kolisko M."/>
            <person name="Yi Z."/>
            <person name="Salas-Leiva J.S."/>
            <person name="Gallot-Lavallee L."/>
            <person name="Kops G.J.P.L."/>
            <person name="Archibald J.M."/>
            <person name="Simpson A.G.B."/>
            <person name="Roger A.J."/>
        </authorList>
    </citation>
    <scope>NUCLEOTIDE SEQUENCE</scope>
    <source>
        <strain evidence="6">BICM</strain>
    </source>
</reference>
<feature type="modified residue" description="N6-(pyridoxal phosphate)lysine" evidence="3">
    <location>
        <position position="80"/>
    </location>
</feature>
<dbReference type="InterPro" id="IPR029066">
    <property type="entry name" value="PLP-binding_barrel"/>
</dbReference>